<dbReference type="OrthoDB" id="137788at2157"/>
<keyword evidence="1" id="KW-0175">Coiled coil</keyword>
<dbReference type="RefSeq" id="WP_135388117.1">
    <property type="nucleotide sequence ID" value="NZ_PGGK01000001.1"/>
</dbReference>
<dbReference type="EMBL" id="PGGK01000001">
    <property type="protein sequence ID" value="TGC11501.1"/>
    <property type="molecule type" value="Genomic_DNA"/>
</dbReference>
<protein>
    <submittedName>
        <fullName evidence="3">Uncharacterized protein</fullName>
    </submittedName>
</protein>
<name>A0A4E0QDN8_9EURY</name>
<reference evidence="3 4" key="1">
    <citation type="submission" date="2017-11" db="EMBL/GenBank/DDBJ databases">
        <title>Isolation and Characterization of Methanogenic Archaea from Saline Meromictic Lake at Siberia.</title>
        <authorList>
            <person name="Shen Y."/>
            <person name="Huang H.-H."/>
            <person name="Lai M.-C."/>
            <person name="Chen S.-C."/>
        </authorList>
    </citation>
    <scope>NUCLEOTIDE SEQUENCE [LARGE SCALE GENOMIC DNA]</scope>
    <source>
        <strain evidence="3 4">SY-01</strain>
    </source>
</reference>
<evidence type="ECO:0000313" key="3">
    <source>
        <dbReference type="EMBL" id="TGC11501.1"/>
    </source>
</evidence>
<organism evidence="3 4">
    <name type="scientific">Methanolobus halotolerans</name>
    <dbReference type="NCBI Taxonomy" id="2052935"/>
    <lineage>
        <taxon>Archaea</taxon>
        <taxon>Methanobacteriati</taxon>
        <taxon>Methanobacteriota</taxon>
        <taxon>Stenosarchaea group</taxon>
        <taxon>Methanomicrobia</taxon>
        <taxon>Methanosarcinales</taxon>
        <taxon>Methanosarcinaceae</taxon>
        <taxon>Methanolobus</taxon>
    </lineage>
</organism>
<evidence type="ECO:0000256" key="2">
    <source>
        <dbReference type="SAM" id="MobiDB-lite"/>
    </source>
</evidence>
<accession>A0A4E0QDN8</accession>
<keyword evidence="4" id="KW-1185">Reference proteome</keyword>
<gene>
    <name evidence="3" type="ORF">CUN85_01110</name>
</gene>
<sequence>MKKTGIKIFAYLFVVLMLASVIPAVAFANPDNGQKKLILESNNTGQEDNDSIAGVHAQDQDRDRVNANMDAPRNAIMNQARDVKNRQASYAEAKDKFIQIKAKNNALDSGEAIEAAKEYLNSTIDVMIDSLDNEEYIQDLTEEKEDIGAANTRAELAGSAKDIRDIWKDARKEKVSSSAKTATNKLNSVIQASEAMKLRLESEIARMEQKGEDVTELEEMLEEYNALILEAEQHQEQARNAYSNDTGQDEIVRNMNQAGQSIRDANAVLRNMLQVLKQNREGLIVLTGEDTLSADGNGTAVISGNFTLNFTADNAMLVIKDMAGDAEINTENADYESSNVNSGNSDNNNRALVYHNLTGDITIDGSRLTVMLRGTDISLDADGTGTVMLTGDGTYVMKGVENEWAVPDMDVDDENEETESEDEDEEDDSLEDENTDDSGDGSGNETDGSANQTSI</sequence>
<evidence type="ECO:0000256" key="1">
    <source>
        <dbReference type="SAM" id="Coils"/>
    </source>
</evidence>
<feature type="coiled-coil region" evidence="1">
    <location>
        <begin position="190"/>
        <end position="244"/>
    </location>
</feature>
<feature type="compositionally biased region" description="Acidic residues" evidence="2">
    <location>
        <begin position="409"/>
        <end position="439"/>
    </location>
</feature>
<proteinExistence type="predicted"/>
<feature type="compositionally biased region" description="Polar residues" evidence="2">
    <location>
        <begin position="443"/>
        <end position="455"/>
    </location>
</feature>
<evidence type="ECO:0000313" key="4">
    <source>
        <dbReference type="Proteomes" id="UP000297295"/>
    </source>
</evidence>
<feature type="region of interest" description="Disordered" evidence="2">
    <location>
        <begin position="404"/>
        <end position="455"/>
    </location>
</feature>
<dbReference type="Proteomes" id="UP000297295">
    <property type="component" value="Unassembled WGS sequence"/>
</dbReference>
<comment type="caution">
    <text evidence="3">The sequence shown here is derived from an EMBL/GenBank/DDBJ whole genome shotgun (WGS) entry which is preliminary data.</text>
</comment>
<dbReference type="AlphaFoldDB" id="A0A4E0QDN8"/>